<keyword evidence="3" id="KW-1185">Reference proteome</keyword>
<feature type="transmembrane region" description="Helical" evidence="1">
    <location>
        <begin position="6"/>
        <end position="28"/>
    </location>
</feature>
<dbReference type="AlphaFoldDB" id="A0A512JQV8"/>
<evidence type="ECO:0000313" key="2">
    <source>
        <dbReference type="EMBL" id="GEP12346.1"/>
    </source>
</evidence>
<feature type="transmembrane region" description="Helical" evidence="1">
    <location>
        <begin position="62"/>
        <end position="84"/>
    </location>
</feature>
<keyword evidence="1" id="KW-1133">Transmembrane helix</keyword>
<evidence type="ECO:0000256" key="1">
    <source>
        <dbReference type="SAM" id="Phobius"/>
    </source>
</evidence>
<reference evidence="2 3" key="1">
    <citation type="submission" date="2019-07" db="EMBL/GenBank/DDBJ databases">
        <title>Whole genome shotgun sequence of Methylobacterium gnaphalii NBRC 107716.</title>
        <authorList>
            <person name="Hosoyama A."/>
            <person name="Uohara A."/>
            <person name="Ohji S."/>
            <person name="Ichikawa N."/>
        </authorList>
    </citation>
    <scope>NUCLEOTIDE SEQUENCE [LARGE SCALE GENOMIC DNA]</scope>
    <source>
        <strain evidence="2 3">NBRC 107716</strain>
    </source>
</reference>
<proteinExistence type="predicted"/>
<accession>A0A512JQV8</accession>
<sequence>MTSLAIDPLIALGVLLATGVTDAAYVFFNAAVAARHRIRAANWSAVWYLLSAFAVIKYTENAVYVLFAAAGSWLGAYGSVTWLLRRPGAQALPHR</sequence>
<evidence type="ECO:0000313" key="3">
    <source>
        <dbReference type="Proteomes" id="UP000321750"/>
    </source>
</evidence>
<comment type="caution">
    <text evidence="2">The sequence shown here is derived from an EMBL/GenBank/DDBJ whole genome shotgun (WGS) entry which is preliminary data.</text>
</comment>
<dbReference type="OrthoDB" id="8244057at2"/>
<organism evidence="2 3">
    <name type="scientific">Methylobacterium gnaphalii</name>
    <dbReference type="NCBI Taxonomy" id="1010610"/>
    <lineage>
        <taxon>Bacteria</taxon>
        <taxon>Pseudomonadati</taxon>
        <taxon>Pseudomonadota</taxon>
        <taxon>Alphaproteobacteria</taxon>
        <taxon>Hyphomicrobiales</taxon>
        <taxon>Methylobacteriaceae</taxon>
        <taxon>Methylobacterium</taxon>
    </lineage>
</organism>
<dbReference type="RefSeq" id="WP_147048735.1">
    <property type="nucleotide sequence ID" value="NZ_BJZV01000037.1"/>
</dbReference>
<keyword evidence="1" id="KW-0472">Membrane</keyword>
<name>A0A512JQV8_9HYPH</name>
<gene>
    <name evidence="2" type="ORF">MGN01_41910</name>
</gene>
<dbReference type="EMBL" id="BJZV01000037">
    <property type="protein sequence ID" value="GEP12346.1"/>
    <property type="molecule type" value="Genomic_DNA"/>
</dbReference>
<dbReference type="Proteomes" id="UP000321750">
    <property type="component" value="Unassembled WGS sequence"/>
</dbReference>
<keyword evidence="1" id="KW-0812">Transmembrane</keyword>
<protein>
    <submittedName>
        <fullName evidence="2">Uncharacterized protein</fullName>
    </submittedName>
</protein>